<reference evidence="3" key="3">
    <citation type="submission" date="2023-06" db="EMBL/GenBank/DDBJ databases">
        <authorList>
            <person name="Lucena T."/>
            <person name="Sun Q."/>
        </authorList>
    </citation>
    <scope>NUCLEOTIDE SEQUENCE</scope>
    <source>
        <strain evidence="3">CECT 7184</strain>
    </source>
</reference>
<gene>
    <name evidence="3" type="ORF">QW060_08580</name>
    <name evidence="4" type="ORF">QW060_21820</name>
    <name evidence="5" type="ORF">QW060_25155</name>
</gene>
<dbReference type="SUPFAM" id="SSF53474">
    <property type="entry name" value="alpha/beta-Hydrolases"/>
    <property type="match status" value="1"/>
</dbReference>
<dbReference type="GO" id="GO:0016787">
    <property type="term" value="F:hydrolase activity"/>
    <property type="evidence" value="ECO:0007669"/>
    <property type="project" value="UniProtKB-KW"/>
</dbReference>
<proteinExistence type="inferred from homology"/>
<comment type="similarity">
    <text evidence="1">Belongs to the esterase D family.</text>
</comment>
<dbReference type="Proteomes" id="UP001242368">
    <property type="component" value="Unassembled WGS sequence"/>
</dbReference>
<name>A0ABT8CRP4_9FLAO</name>
<evidence type="ECO:0000256" key="2">
    <source>
        <dbReference type="ARBA" id="ARBA00022801"/>
    </source>
</evidence>
<evidence type="ECO:0000256" key="1">
    <source>
        <dbReference type="ARBA" id="ARBA00005622"/>
    </source>
</evidence>
<dbReference type="EMBL" id="JAUFQU010000077">
    <property type="protein sequence ID" value="MDN3710167.1"/>
    <property type="molecule type" value="Genomic_DNA"/>
</dbReference>
<sequence>MAVIINNFTRIYMKTKWMLLLCSAFLIGIVFLTGCTKINNTSNDPVPVHDTFTIASKIVNENRVINVWIPEAYAKEGNPLPVMYMADGGVKEDFPHIANTFAKLIKAKKIPAFILVGIENTQRRRDLTGPTEVAEDKEIAPVVGGSEKFRAFLKEELFPEISSRYKTTSDRGILGESLAGLFVMETFLLQPDMFTYYIAFDPSLWWNDNALVKAAKNTLGHLPADKKTVWFAGSSDIATYTDELATVLKEENVSGLRWLYSHEPKEQHSTILRATKEKALIWALN</sequence>
<dbReference type="EMBL" id="JAUFQU010000001">
    <property type="protein sequence ID" value="MDN3707188.1"/>
    <property type="molecule type" value="Genomic_DNA"/>
</dbReference>
<dbReference type="InterPro" id="IPR052558">
    <property type="entry name" value="Siderophore_Hydrolase_D"/>
</dbReference>
<dbReference type="PANTHER" id="PTHR40841:SF2">
    <property type="entry name" value="SIDEROPHORE-DEGRADING ESTERASE (EUROFUNG)"/>
    <property type="match status" value="1"/>
</dbReference>
<dbReference type="PANTHER" id="PTHR40841">
    <property type="entry name" value="SIDEROPHORE TRIACETYLFUSARININE C ESTERASE"/>
    <property type="match status" value="1"/>
</dbReference>
<accession>A0ABT8CRP4</accession>
<dbReference type="InterPro" id="IPR000801">
    <property type="entry name" value="Esterase-like"/>
</dbReference>
<organism evidence="3 6">
    <name type="scientific">Paenimyroides ceti</name>
    <dbReference type="NCBI Taxonomy" id="395087"/>
    <lineage>
        <taxon>Bacteria</taxon>
        <taxon>Pseudomonadati</taxon>
        <taxon>Bacteroidota</taxon>
        <taxon>Flavobacteriia</taxon>
        <taxon>Flavobacteriales</taxon>
        <taxon>Flavobacteriaceae</taxon>
        <taxon>Paenimyroides</taxon>
    </lineage>
</organism>
<reference evidence="6" key="2">
    <citation type="journal article" date="2019" name="Int. J. Syst. Evol. Microbiol.">
        <title>The Global Catalogue of Microorganisms (GCM) 10K type strain sequencing project: providing services to taxonomists for standard genome sequencing and annotation.</title>
        <authorList>
            <consortium name="The Broad Institute Genomics Platform"/>
            <consortium name="The Broad Institute Genome Sequencing Center for Infectious Disease"/>
            <person name="Wu L."/>
            <person name="Ma J."/>
        </authorList>
    </citation>
    <scope>NUCLEOTIDE SEQUENCE [LARGE SCALE GENOMIC DNA]</scope>
    <source>
        <strain evidence="6">CECT 7184</strain>
    </source>
</reference>
<keyword evidence="6" id="KW-1185">Reference proteome</keyword>
<evidence type="ECO:0000313" key="4">
    <source>
        <dbReference type="EMBL" id="MDN3709608.1"/>
    </source>
</evidence>
<evidence type="ECO:0000313" key="5">
    <source>
        <dbReference type="EMBL" id="MDN3710167.1"/>
    </source>
</evidence>
<evidence type="ECO:0000313" key="6">
    <source>
        <dbReference type="Proteomes" id="UP001242368"/>
    </source>
</evidence>
<dbReference type="Pfam" id="PF00756">
    <property type="entry name" value="Esterase"/>
    <property type="match status" value="1"/>
</dbReference>
<dbReference type="InterPro" id="IPR029058">
    <property type="entry name" value="AB_hydrolase_fold"/>
</dbReference>
<protein>
    <submittedName>
        <fullName evidence="3">Alpha/beta hydrolase-fold protein</fullName>
    </submittedName>
</protein>
<reference evidence="3" key="1">
    <citation type="journal article" date="2014" name="Int. J. Syst. Evol. Microbiol.">
        <title>Complete genome of a new Firmicutes species belonging to the dominant human colonic microbiota ('Ruminococcus bicirculans') reveals two chromosomes and a selective capacity to utilize plant glucans.</title>
        <authorList>
            <consortium name="NISC Comparative Sequencing Program"/>
            <person name="Wegmann U."/>
            <person name="Louis P."/>
            <person name="Goesmann A."/>
            <person name="Henrissat B."/>
            <person name="Duncan S.H."/>
            <person name="Flint H.J."/>
        </authorList>
    </citation>
    <scope>NUCLEOTIDE SEQUENCE</scope>
    <source>
        <strain evidence="3">CECT 7184</strain>
    </source>
</reference>
<comment type="caution">
    <text evidence="3">The sequence shown here is derived from an EMBL/GenBank/DDBJ whole genome shotgun (WGS) entry which is preliminary data.</text>
</comment>
<dbReference type="Gene3D" id="3.40.50.1820">
    <property type="entry name" value="alpha/beta hydrolase"/>
    <property type="match status" value="1"/>
</dbReference>
<evidence type="ECO:0000313" key="3">
    <source>
        <dbReference type="EMBL" id="MDN3707188.1"/>
    </source>
</evidence>
<dbReference type="EMBL" id="JAUFQU010000046">
    <property type="protein sequence ID" value="MDN3709608.1"/>
    <property type="molecule type" value="Genomic_DNA"/>
</dbReference>
<keyword evidence="2 3" id="KW-0378">Hydrolase</keyword>